<protein>
    <submittedName>
        <fullName evidence="3">DUF2786 domain-containing protein</fullName>
    </submittedName>
</protein>
<proteinExistence type="predicted"/>
<feature type="domain" description="DUF2786" evidence="2">
    <location>
        <begin position="192"/>
        <end position="231"/>
    </location>
</feature>
<dbReference type="Pfam" id="PF10979">
    <property type="entry name" value="DUF2786"/>
    <property type="match status" value="1"/>
</dbReference>
<evidence type="ECO:0000259" key="2">
    <source>
        <dbReference type="Pfam" id="PF10979"/>
    </source>
</evidence>
<evidence type="ECO:0000256" key="1">
    <source>
        <dbReference type="SAM" id="MobiDB-lite"/>
    </source>
</evidence>
<dbReference type="AlphaFoldDB" id="A0A3R9ZIJ8"/>
<sequence length="432" mass="47910">MAGGGDLRCVSPLFARARTGGRGWLCRHGVVHCQRTGRSNRFSLSRHRHRHEWSTTMTAIIHPTFPAADEIADPEQVFREQLERTITTRLVAAARVGWTPDDIRHLIGSAADLFLHAAMPQVEEFAPATVRAAWLRQSHGPRSGEATISELETISRKLSALPDFQDTDLLTDLHLLHDRDLEAAGLSAEQRRAQQRITGLLKKAESTTFAAEAETLVAKAQQLRQRYRIDHLDLEDPGPGEVVSVRMRLRAPWVRQQFLLLGRVAHANSCRTVLERSVDIASLIGHPDDVRHTAELFASLNHQRDYFMRTSPGAHEAARTGQTSAYRRSFLYSYAVRIGDLLLDAAADTPVTPTEKRDILPVLASRADAAREATDQLFRHTRSMSFRHGHHARGAVDGVRAAERAHLGPEATGVADGAEGDSTNPSRAQSHR</sequence>
<dbReference type="Proteomes" id="UP000274907">
    <property type="component" value="Unassembled WGS sequence"/>
</dbReference>
<comment type="caution">
    <text evidence="3">The sequence shown here is derived from an EMBL/GenBank/DDBJ whole genome shotgun (WGS) entry which is preliminary data.</text>
</comment>
<evidence type="ECO:0000313" key="4">
    <source>
        <dbReference type="Proteomes" id="UP000274907"/>
    </source>
</evidence>
<feature type="region of interest" description="Disordered" evidence="1">
    <location>
        <begin position="409"/>
        <end position="432"/>
    </location>
</feature>
<organism evidence="3 4">
    <name type="scientific">Corynebacterium hylobatis</name>
    <dbReference type="NCBI Taxonomy" id="1859290"/>
    <lineage>
        <taxon>Bacteria</taxon>
        <taxon>Bacillati</taxon>
        <taxon>Actinomycetota</taxon>
        <taxon>Actinomycetes</taxon>
        <taxon>Mycobacteriales</taxon>
        <taxon>Corynebacteriaceae</taxon>
        <taxon>Corynebacterium</taxon>
    </lineage>
</organism>
<name>A0A3R9ZIJ8_9CORY</name>
<reference evidence="3 4" key="1">
    <citation type="submission" date="2018-12" db="EMBL/GenBank/DDBJ databases">
        <title>YIM 101343 draft genome.</title>
        <authorList>
            <person name="Chen X."/>
        </authorList>
    </citation>
    <scope>NUCLEOTIDE SEQUENCE [LARGE SCALE GENOMIC DNA]</scope>
    <source>
        <strain evidence="3 4">YIM 101343</strain>
    </source>
</reference>
<keyword evidence="4" id="KW-1185">Reference proteome</keyword>
<feature type="compositionally biased region" description="Polar residues" evidence="1">
    <location>
        <begin position="421"/>
        <end position="432"/>
    </location>
</feature>
<evidence type="ECO:0000313" key="3">
    <source>
        <dbReference type="EMBL" id="RSZ62857.1"/>
    </source>
</evidence>
<dbReference type="EMBL" id="RXHJ01000009">
    <property type="protein sequence ID" value="RSZ62857.1"/>
    <property type="molecule type" value="Genomic_DNA"/>
</dbReference>
<gene>
    <name evidence="3" type="ORF">EAH68_08725</name>
</gene>
<dbReference type="InterPro" id="IPR024498">
    <property type="entry name" value="DUF2786"/>
</dbReference>
<accession>A0A3R9ZIJ8</accession>